<dbReference type="InterPro" id="IPR046958">
    <property type="entry name" value="RBK1/2/STUNTED"/>
</dbReference>
<dbReference type="EMBL" id="GL377569">
    <property type="protein sequence ID" value="EFJ34824.1"/>
    <property type="molecule type" value="Genomic_DNA"/>
</dbReference>
<dbReference type="InParanoid" id="D8QZL9"/>
<dbReference type="PROSITE" id="PS00108">
    <property type="entry name" value="PROTEIN_KINASE_ST"/>
    <property type="match status" value="1"/>
</dbReference>
<evidence type="ECO:0000313" key="17">
    <source>
        <dbReference type="Proteomes" id="UP000001514"/>
    </source>
</evidence>
<dbReference type="FunCoup" id="D8QZL9">
    <property type="interactions" value="284"/>
</dbReference>
<evidence type="ECO:0000256" key="14">
    <source>
        <dbReference type="RuleBase" id="RU000304"/>
    </source>
</evidence>
<dbReference type="Proteomes" id="UP000001514">
    <property type="component" value="Unassembled WGS sequence"/>
</dbReference>
<evidence type="ECO:0000256" key="12">
    <source>
        <dbReference type="ARBA" id="ARBA00063228"/>
    </source>
</evidence>
<dbReference type="InterPro" id="IPR000719">
    <property type="entry name" value="Prot_kinase_dom"/>
</dbReference>
<dbReference type="AlphaFoldDB" id="D8QZL9"/>
<evidence type="ECO:0000256" key="5">
    <source>
        <dbReference type="ARBA" id="ARBA00022553"/>
    </source>
</evidence>
<dbReference type="FunFam" id="1.10.510.10:FF:000335">
    <property type="entry name" value="receptor-like cytosolic serine/threonine-protein kinase RBK2"/>
    <property type="match status" value="1"/>
</dbReference>
<feature type="non-terminal residue" evidence="16">
    <location>
        <position position="322"/>
    </location>
</feature>
<comment type="subunit">
    <text evidence="12">Interacts with ARAC5 and ARAC10.</text>
</comment>
<dbReference type="OrthoDB" id="4062651at2759"/>
<evidence type="ECO:0000313" key="16">
    <source>
        <dbReference type="EMBL" id="EFJ34824.1"/>
    </source>
</evidence>
<keyword evidence="5" id="KW-0597">Phosphoprotein</keyword>
<dbReference type="Gene3D" id="3.30.200.20">
    <property type="entry name" value="Phosphorylase Kinase, domain 1"/>
    <property type="match status" value="1"/>
</dbReference>
<dbReference type="Pfam" id="PF00069">
    <property type="entry name" value="Pkinase"/>
    <property type="match status" value="1"/>
</dbReference>
<proteinExistence type="inferred from homology"/>
<dbReference type="InterPro" id="IPR008271">
    <property type="entry name" value="Ser/Thr_kinase_AS"/>
</dbReference>
<keyword evidence="4 14" id="KW-0723">Serine/threonine-protein kinase</keyword>
<keyword evidence="7 13" id="KW-0547">Nucleotide-binding</keyword>
<comment type="catalytic activity">
    <reaction evidence="11">
        <text>L-seryl-[protein] + ATP = O-phospho-L-seryl-[protein] + ADP + H(+)</text>
        <dbReference type="Rhea" id="RHEA:17989"/>
        <dbReference type="Rhea" id="RHEA-COMP:9863"/>
        <dbReference type="Rhea" id="RHEA-COMP:11604"/>
        <dbReference type="ChEBI" id="CHEBI:15378"/>
        <dbReference type="ChEBI" id="CHEBI:29999"/>
        <dbReference type="ChEBI" id="CHEBI:30616"/>
        <dbReference type="ChEBI" id="CHEBI:83421"/>
        <dbReference type="ChEBI" id="CHEBI:456216"/>
        <dbReference type="EC" id="2.7.11.1"/>
    </reaction>
</comment>
<comment type="similarity">
    <text evidence="14">Belongs to the protein kinase superfamily.</text>
</comment>
<organism evidence="17">
    <name type="scientific">Selaginella moellendorffii</name>
    <name type="common">Spikemoss</name>
    <dbReference type="NCBI Taxonomy" id="88036"/>
    <lineage>
        <taxon>Eukaryota</taxon>
        <taxon>Viridiplantae</taxon>
        <taxon>Streptophyta</taxon>
        <taxon>Embryophyta</taxon>
        <taxon>Tracheophyta</taxon>
        <taxon>Lycopodiopsida</taxon>
        <taxon>Selaginellales</taxon>
        <taxon>Selaginellaceae</taxon>
        <taxon>Selaginella</taxon>
    </lineage>
</organism>
<dbReference type="Gene3D" id="1.10.510.10">
    <property type="entry name" value="Transferase(Phosphotransferase) domain 1"/>
    <property type="match status" value="1"/>
</dbReference>
<evidence type="ECO:0000256" key="11">
    <source>
        <dbReference type="ARBA" id="ARBA00048679"/>
    </source>
</evidence>
<keyword evidence="6" id="KW-0808">Transferase</keyword>
<gene>
    <name evidence="16" type="ORF">SELMODRAFT_64103</name>
</gene>
<sequence>RSARCFTVFRRLGTFPSDRRSSRKLRTSSFKLMSKVAPLAVESKKLKGAKWKQFRYSEIESATGCFNPENLIGKGGYADVYKGCLPSGELVAVKRLTRGGKEEQGTSFLTELGVLGHVSHPNATPLLGFCVDGGLFLVFHFLPHGSLAAMLHGSRLMEWPARFKAAIGTARGLHYLHSNCRRRIIHRDIKSSNILLGPDFEPQITDFGLAKWLPSEWTHHTVPVEGTFGYLAPEYFLHGIVDEKTDVFAFGVLLLELVTGLRPIDSTQKSLVMKVRPLLESANIQQLVDGRLKGAYNLSEVQKTILAARLCIRQSAIARPCM</sequence>
<keyword evidence="3" id="KW-0963">Cytoplasm</keyword>
<dbReference type="GO" id="GO:0051020">
    <property type="term" value="F:GTPase binding"/>
    <property type="evidence" value="ECO:0007669"/>
    <property type="project" value="UniProtKB-ARBA"/>
</dbReference>
<reference evidence="16 17" key="1">
    <citation type="journal article" date="2011" name="Science">
        <title>The Selaginella genome identifies genetic changes associated with the evolution of vascular plants.</title>
        <authorList>
            <person name="Banks J.A."/>
            <person name="Nishiyama T."/>
            <person name="Hasebe M."/>
            <person name="Bowman J.L."/>
            <person name="Gribskov M."/>
            <person name="dePamphilis C."/>
            <person name="Albert V.A."/>
            <person name="Aono N."/>
            <person name="Aoyama T."/>
            <person name="Ambrose B.A."/>
            <person name="Ashton N.W."/>
            <person name="Axtell M.J."/>
            <person name="Barker E."/>
            <person name="Barker M.S."/>
            <person name="Bennetzen J.L."/>
            <person name="Bonawitz N.D."/>
            <person name="Chapple C."/>
            <person name="Cheng C."/>
            <person name="Correa L.G."/>
            <person name="Dacre M."/>
            <person name="DeBarry J."/>
            <person name="Dreyer I."/>
            <person name="Elias M."/>
            <person name="Engstrom E.M."/>
            <person name="Estelle M."/>
            <person name="Feng L."/>
            <person name="Finet C."/>
            <person name="Floyd S.K."/>
            <person name="Frommer W.B."/>
            <person name="Fujita T."/>
            <person name="Gramzow L."/>
            <person name="Gutensohn M."/>
            <person name="Harholt J."/>
            <person name="Hattori M."/>
            <person name="Heyl A."/>
            <person name="Hirai T."/>
            <person name="Hiwatashi Y."/>
            <person name="Ishikawa M."/>
            <person name="Iwata M."/>
            <person name="Karol K.G."/>
            <person name="Koehler B."/>
            <person name="Kolukisaoglu U."/>
            <person name="Kubo M."/>
            <person name="Kurata T."/>
            <person name="Lalonde S."/>
            <person name="Li K."/>
            <person name="Li Y."/>
            <person name="Litt A."/>
            <person name="Lyons E."/>
            <person name="Manning G."/>
            <person name="Maruyama T."/>
            <person name="Michael T.P."/>
            <person name="Mikami K."/>
            <person name="Miyazaki S."/>
            <person name="Morinaga S."/>
            <person name="Murata T."/>
            <person name="Mueller-Roeber B."/>
            <person name="Nelson D.R."/>
            <person name="Obara M."/>
            <person name="Oguri Y."/>
            <person name="Olmstead R.G."/>
            <person name="Onodera N."/>
            <person name="Petersen B.L."/>
            <person name="Pils B."/>
            <person name="Prigge M."/>
            <person name="Rensing S.A."/>
            <person name="Riano-Pachon D.M."/>
            <person name="Roberts A.W."/>
            <person name="Sato Y."/>
            <person name="Scheller H.V."/>
            <person name="Schulz B."/>
            <person name="Schulz C."/>
            <person name="Shakirov E.V."/>
            <person name="Shibagaki N."/>
            <person name="Shinohara N."/>
            <person name="Shippen D.E."/>
            <person name="Soerensen I."/>
            <person name="Sotooka R."/>
            <person name="Sugimoto N."/>
            <person name="Sugita M."/>
            <person name="Sumikawa N."/>
            <person name="Tanurdzic M."/>
            <person name="Theissen G."/>
            <person name="Ulvskov P."/>
            <person name="Wakazuki S."/>
            <person name="Weng J.K."/>
            <person name="Willats W.W."/>
            <person name="Wipf D."/>
            <person name="Wolf P.G."/>
            <person name="Yang L."/>
            <person name="Zimmer A.D."/>
            <person name="Zhu Q."/>
            <person name="Mitros T."/>
            <person name="Hellsten U."/>
            <person name="Loque D."/>
            <person name="Otillar R."/>
            <person name="Salamov A."/>
            <person name="Schmutz J."/>
            <person name="Shapiro H."/>
            <person name="Lindquist E."/>
            <person name="Lucas S."/>
            <person name="Rokhsar D."/>
            <person name="Grigoriev I.V."/>
        </authorList>
    </citation>
    <scope>NUCLEOTIDE SEQUENCE [LARGE SCALE GENOMIC DNA]</scope>
</reference>
<evidence type="ECO:0000256" key="1">
    <source>
        <dbReference type="ARBA" id="ARBA00004496"/>
    </source>
</evidence>
<accession>D8QZL9</accession>
<dbReference type="PROSITE" id="PS50011">
    <property type="entry name" value="PROTEIN_KINASE_DOM"/>
    <property type="match status" value="1"/>
</dbReference>
<evidence type="ECO:0000256" key="4">
    <source>
        <dbReference type="ARBA" id="ARBA00022527"/>
    </source>
</evidence>
<feature type="domain" description="Protein kinase" evidence="15">
    <location>
        <begin position="66"/>
        <end position="322"/>
    </location>
</feature>
<dbReference type="InterPro" id="IPR017441">
    <property type="entry name" value="Protein_kinase_ATP_BS"/>
</dbReference>
<keyword evidence="8" id="KW-0418">Kinase</keyword>
<name>D8QZL9_SELML</name>
<evidence type="ECO:0000256" key="7">
    <source>
        <dbReference type="ARBA" id="ARBA00022741"/>
    </source>
</evidence>
<keyword evidence="17" id="KW-1185">Reference proteome</keyword>
<dbReference type="GO" id="GO:0005524">
    <property type="term" value="F:ATP binding"/>
    <property type="evidence" value="ECO:0007669"/>
    <property type="project" value="UniProtKB-UniRule"/>
</dbReference>
<evidence type="ECO:0000256" key="2">
    <source>
        <dbReference type="ARBA" id="ARBA00012513"/>
    </source>
</evidence>
<dbReference type="SUPFAM" id="SSF56112">
    <property type="entry name" value="Protein kinase-like (PK-like)"/>
    <property type="match status" value="1"/>
</dbReference>
<evidence type="ECO:0000256" key="3">
    <source>
        <dbReference type="ARBA" id="ARBA00022490"/>
    </source>
</evidence>
<evidence type="ECO:0000256" key="8">
    <source>
        <dbReference type="ARBA" id="ARBA00022777"/>
    </source>
</evidence>
<dbReference type="HOGENOM" id="CLU_000288_21_4_1"/>
<feature type="non-terminal residue" evidence="16">
    <location>
        <position position="1"/>
    </location>
</feature>
<dbReference type="PANTHER" id="PTHR47987:SF13">
    <property type="entry name" value="RECEPTOR-LIKE CYTOSOLIC SERINE_THREONINE-PROTEIN KINASE RBK2"/>
    <property type="match status" value="1"/>
</dbReference>
<evidence type="ECO:0000256" key="6">
    <source>
        <dbReference type="ARBA" id="ARBA00022679"/>
    </source>
</evidence>
<dbReference type="PANTHER" id="PTHR47987">
    <property type="entry name" value="OS08G0249100 PROTEIN"/>
    <property type="match status" value="1"/>
</dbReference>
<dbReference type="SMART" id="SM00220">
    <property type="entry name" value="S_TKc"/>
    <property type="match status" value="1"/>
</dbReference>
<dbReference type="PROSITE" id="PS00107">
    <property type="entry name" value="PROTEIN_KINASE_ATP"/>
    <property type="match status" value="1"/>
</dbReference>
<dbReference type="KEGG" id="smo:SELMODRAFT_64103"/>
<dbReference type="GO" id="GO:0005737">
    <property type="term" value="C:cytoplasm"/>
    <property type="evidence" value="ECO:0007669"/>
    <property type="project" value="UniProtKB-SubCell"/>
</dbReference>
<dbReference type="GO" id="GO:0004674">
    <property type="term" value="F:protein serine/threonine kinase activity"/>
    <property type="evidence" value="ECO:0007669"/>
    <property type="project" value="UniProtKB-KW"/>
</dbReference>
<evidence type="ECO:0000256" key="10">
    <source>
        <dbReference type="ARBA" id="ARBA00047899"/>
    </source>
</evidence>
<dbReference type="EC" id="2.7.11.1" evidence="2"/>
<dbReference type="InterPro" id="IPR011009">
    <property type="entry name" value="Kinase-like_dom_sf"/>
</dbReference>
<comment type="subcellular location">
    <subcellularLocation>
        <location evidence="1">Cytoplasm</location>
    </subcellularLocation>
</comment>
<dbReference type="STRING" id="88036.D8QZL9"/>
<dbReference type="GO" id="GO:0016301">
    <property type="term" value="F:kinase activity"/>
    <property type="evidence" value="ECO:0000318"/>
    <property type="project" value="GO_Central"/>
</dbReference>
<dbReference type="Gramene" id="EFJ34824">
    <property type="protein sequence ID" value="EFJ34824"/>
    <property type="gene ID" value="SELMODRAFT_64103"/>
</dbReference>
<evidence type="ECO:0000256" key="13">
    <source>
        <dbReference type="PROSITE-ProRule" id="PRU10141"/>
    </source>
</evidence>
<keyword evidence="9 13" id="KW-0067">ATP-binding</keyword>
<protein>
    <recommendedName>
        <fullName evidence="2">non-specific serine/threonine protein kinase</fullName>
        <ecNumber evidence="2">2.7.11.1</ecNumber>
    </recommendedName>
</protein>
<feature type="binding site" evidence="13">
    <location>
        <position position="94"/>
    </location>
    <ligand>
        <name>ATP</name>
        <dbReference type="ChEBI" id="CHEBI:30616"/>
    </ligand>
</feature>
<evidence type="ECO:0000256" key="9">
    <source>
        <dbReference type="ARBA" id="ARBA00022840"/>
    </source>
</evidence>
<dbReference type="eggNOG" id="KOG1187">
    <property type="taxonomic scope" value="Eukaryota"/>
</dbReference>
<comment type="catalytic activity">
    <reaction evidence="10">
        <text>L-threonyl-[protein] + ATP = O-phospho-L-threonyl-[protein] + ADP + H(+)</text>
        <dbReference type="Rhea" id="RHEA:46608"/>
        <dbReference type="Rhea" id="RHEA-COMP:11060"/>
        <dbReference type="Rhea" id="RHEA-COMP:11605"/>
        <dbReference type="ChEBI" id="CHEBI:15378"/>
        <dbReference type="ChEBI" id="CHEBI:30013"/>
        <dbReference type="ChEBI" id="CHEBI:30616"/>
        <dbReference type="ChEBI" id="CHEBI:61977"/>
        <dbReference type="ChEBI" id="CHEBI:456216"/>
        <dbReference type="EC" id="2.7.11.1"/>
    </reaction>
</comment>
<evidence type="ECO:0000259" key="15">
    <source>
        <dbReference type="PROSITE" id="PS50011"/>
    </source>
</evidence>